<reference evidence="3" key="1">
    <citation type="journal article" date="2020" name="G3 (Bethesda)">
        <title>High-Quality Assemblies for Three Invasive Social Wasps from the &lt;i&gt;Vespula&lt;/i&gt; Genus.</title>
        <authorList>
            <person name="Harrop T.W.R."/>
            <person name="Guhlin J."/>
            <person name="McLaughlin G.M."/>
            <person name="Permina E."/>
            <person name="Stockwell P."/>
            <person name="Gilligan J."/>
            <person name="Le Lec M.F."/>
            <person name="Gruber M.A.M."/>
            <person name="Quinn O."/>
            <person name="Lovegrove M."/>
            <person name="Duncan E.J."/>
            <person name="Remnant E.J."/>
            <person name="Van Eeckhoven J."/>
            <person name="Graham B."/>
            <person name="Knapp R.A."/>
            <person name="Langford K.W."/>
            <person name="Kronenberg Z."/>
            <person name="Press M.O."/>
            <person name="Eacker S.M."/>
            <person name="Wilson-Rankin E.E."/>
            <person name="Purcell J."/>
            <person name="Lester P.J."/>
            <person name="Dearden P.K."/>
        </authorList>
    </citation>
    <scope>NUCLEOTIDE SEQUENCE</scope>
    <source>
        <strain evidence="3">Marl-1</strain>
    </source>
</reference>
<comment type="caution">
    <text evidence="3">The sequence shown here is derived from an EMBL/GenBank/DDBJ whole genome shotgun (WGS) entry which is preliminary data.</text>
</comment>
<dbReference type="Proteomes" id="UP000614350">
    <property type="component" value="Unassembled WGS sequence"/>
</dbReference>
<sequence>MAWLVIFLTLDAVTGLCQLWTRFEYDFRIQRQWRAMILYDSLSYFERFSILQCERLRITTRFFEVLTCPGISYEEDDDDNDDDDDDEEEEEEEEGDSWCMPNL</sequence>
<feature type="compositionally biased region" description="Acidic residues" evidence="1">
    <location>
        <begin position="73"/>
        <end position="96"/>
    </location>
</feature>
<proteinExistence type="predicted"/>
<evidence type="ECO:0000313" key="3">
    <source>
        <dbReference type="EMBL" id="KAF7394629.1"/>
    </source>
</evidence>
<accession>A0A834JU05</accession>
<organism evidence="3 4">
    <name type="scientific">Vespula vulgaris</name>
    <name type="common">Yellow jacket</name>
    <name type="synonym">Wasp</name>
    <dbReference type="NCBI Taxonomy" id="7454"/>
    <lineage>
        <taxon>Eukaryota</taxon>
        <taxon>Metazoa</taxon>
        <taxon>Ecdysozoa</taxon>
        <taxon>Arthropoda</taxon>
        <taxon>Hexapoda</taxon>
        <taxon>Insecta</taxon>
        <taxon>Pterygota</taxon>
        <taxon>Neoptera</taxon>
        <taxon>Endopterygota</taxon>
        <taxon>Hymenoptera</taxon>
        <taxon>Apocrita</taxon>
        <taxon>Aculeata</taxon>
        <taxon>Vespoidea</taxon>
        <taxon>Vespidae</taxon>
        <taxon>Vespinae</taxon>
        <taxon>Vespula</taxon>
    </lineage>
</organism>
<name>A0A834JU05_VESVU</name>
<dbReference type="EMBL" id="JACSEA010000008">
    <property type="protein sequence ID" value="KAF7394629.1"/>
    <property type="molecule type" value="Genomic_DNA"/>
</dbReference>
<evidence type="ECO:0000256" key="1">
    <source>
        <dbReference type="SAM" id="MobiDB-lite"/>
    </source>
</evidence>
<keyword evidence="2" id="KW-0732">Signal</keyword>
<evidence type="ECO:0000313" key="4">
    <source>
        <dbReference type="Proteomes" id="UP000614350"/>
    </source>
</evidence>
<feature type="region of interest" description="Disordered" evidence="1">
    <location>
        <begin position="71"/>
        <end position="103"/>
    </location>
</feature>
<evidence type="ECO:0000256" key="2">
    <source>
        <dbReference type="SAM" id="SignalP"/>
    </source>
</evidence>
<feature type="chain" id="PRO_5032594419" evidence="2">
    <location>
        <begin position="16"/>
        <end position="103"/>
    </location>
</feature>
<protein>
    <submittedName>
        <fullName evidence="3">Uncharacterized protein</fullName>
    </submittedName>
</protein>
<gene>
    <name evidence="3" type="ORF">HZH66_007803</name>
</gene>
<keyword evidence="4" id="KW-1185">Reference proteome</keyword>
<dbReference type="AlphaFoldDB" id="A0A834JU05"/>
<feature type="signal peptide" evidence="2">
    <location>
        <begin position="1"/>
        <end position="15"/>
    </location>
</feature>